<dbReference type="AlphaFoldDB" id="A0A1T4R1B2"/>
<organism evidence="2 3">
    <name type="scientific">Sediminibacterium ginsengisoli</name>
    <dbReference type="NCBI Taxonomy" id="413434"/>
    <lineage>
        <taxon>Bacteria</taxon>
        <taxon>Pseudomonadati</taxon>
        <taxon>Bacteroidota</taxon>
        <taxon>Chitinophagia</taxon>
        <taxon>Chitinophagales</taxon>
        <taxon>Chitinophagaceae</taxon>
        <taxon>Sediminibacterium</taxon>
    </lineage>
</organism>
<dbReference type="RefSeq" id="WP_078832310.1">
    <property type="nucleotide sequence ID" value="NZ_FUWH01000010.1"/>
</dbReference>
<keyword evidence="3" id="KW-1185">Reference proteome</keyword>
<dbReference type="EMBL" id="FUWH01000010">
    <property type="protein sequence ID" value="SKA09842.1"/>
    <property type="molecule type" value="Genomic_DNA"/>
</dbReference>
<dbReference type="STRING" id="413434.SAMN04488132_11062"/>
<proteinExistence type="predicted"/>
<name>A0A1T4R1B2_9BACT</name>
<accession>A0A1T4R1B2</accession>
<dbReference type="OrthoDB" id="9153660at2"/>
<reference evidence="2 3" key="1">
    <citation type="submission" date="2017-02" db="EMBL/GenBank/DDBJ databases">
        <authorList>
            <person name="Peterson S.W."/>
        </authorList>
    </citation>
    <scope>NUCLEOTIDE SEQUENCE [LARGE SCALE GENOMIC DNA]</scope>
    <source>
        <strain evidence="2 3">DSM 22335</strain>
    </source>
</reference>
<evidence type="ECO:0000313" key="2">
    <source>
        <dbReference type="EMBL" id="SKA09842.1"/>
    </source>
</evidence>
<protein>
    <submittedName>
        <fullName evidence="2">Uncharacterized protein</fullName>
    </submittedName>
</protein>
<feature type="compositionally biased region" description="Polar residues" evidence="1">
    <location>
        <begin position="1"/>
        <end position="23"/>
    </location>
</feature>
<feature type="region of interest" description="Disordered" evidence="1">
    <location>
        <begin position="1"/>
        <end position="29"/>
    </location>
</feature>
<evidence type="ECO:0000256" key="1">
    <source>
        <dbReference type="SAM" id="MobiDB-lite"/>
    </source>
</evidence>
<evidence type="ECO:0000313" key="3">
    <source>
        <dbReference type="Proteomes" id="UP000190888"/>
    </source>
</evidence>
<sequence length="357" mass="39831">MRPSYQRSGRTGTGISATETGKGNSRPAVPVLQPHAAVREKPAVAGQQQLTRPTVQLQAEPVVQREDISQGEYDQVKQVALQIMEQYPPDKYHYLGLGKSPTPVIAFLQSYGTVTRNPMVSATNMPLSKFDHRSSSMSRAEKGVVNGAELNADQKERLSDHFDRFVMSNEEIVEGKSILLIDFVQSGRSLVATQRHLQEYLKKRYHGSGFTGLTFGILSALKCFPSPPKVEALPLAIQEQQVGGTKRTMDSLGLSGKAIMLPGEFEEENSLSARMGAEKYKSRAEYPDDFKISAPERPVTDNIRRDPRGEYQKMLSEFNTFMRQDGDLVRFIEGKDAVEELSDQVDETHVLLDIHED</sequence>
<gene>
    <name evidence="2" type="ORF">SAMN04488132_11062</name>
</gene>
<dbReference type="Proteomes" id="UP000190888">
    <property type="component" value="Unassembled WGS sequence"/>
</dbReference>